<dbReference type="SMART" id="SM00034">
    <property type="entry name" value="CLECT"/>
    <property type="match status" value="1"/>
</dbReference>
<sequence>SCSPVWNNDYRFVLIKEPKTWAKAQSYCREKYTDLVTVQSDEDRAKLKEAADAVSFTSVAWIGFYKDPWRWSHQNTEISYEKWGFQEPHLPNTNEACAFVNRNGQWSDTSCTELKYFFCQTGKKLYSTFVQL</sequence>
<dbReference type="PANTHER" id="PTHR45784:SF5">
    <property type="entry name" value="C-TYPE LECTIN DOMAIN FAMILY 20 MEMBER A-RELATED"/>
    <property type="match status" value="1"/>
</dbReference>
<dbReference type="Proteomes" id="UP000472262">
    <property type="component" value="Unassembled WGS sequence"/>
</dbReference>
<dbReference type="InterPro" id="IPR016187">
    <property type="entry name" value="CTDL_fold"/>
</dbReference>
<dbReference type="Ensembl" id="ENSSGRT00000063572.1">
    <property type="protein sequence ID" value="ENSSGRP00000059577.1"/>
    <property type="gene ID" value="ENSSGRG00000030973.1"/>
</dbReference>
<dbReference type="PROSITE" id="PS50041">
    <property type="entry name" value="C_TYPE_LECTIN_2"/>
    <property type="match status" value="1"/>
</dbReference>
<dbReference type="InterPro" id="IPR016186">
    <property type="entry name" value="C-type_lectin-like/link_sf"/>
</dbReference>
<proteinExistence type="predicted"/>
<organism evidence="2 3">
    <name type="scientific">Sinocyclocheilus grahami</name>
    <name type="common">Dianchi golden-line fish</name>
    <name type="synonym">Barbus grahami</name>
    <dbReference type="NCBI Taxonomy" id="75366"/>
    <lineage>
        <taxon>Eukaryota</taxon>
        <taxon>Metazoa</taxon>
        <taxon>Chordata</taxon>
        <taxon>Craniata</taxon>
        <taxon>Vertebrata</taxon>
        <taxon>Euteleostomi</taxon>
        <taxon>Actinopterygii</taxon>
        <taxon>Neopterygii</taxon>
        <taxon>Teleostei</taxon>
        <taxon>Ostariophysi</taxon>
        <taxon>Cypriniformes</taxon>
        <taxon>Cyprinidae</taxon>
        <taxon>Cyprininae</taxon>
        <taxon>Sinocyclocheilus</taxon>
    </lineage>
</organism>
<reference evidence="2" key="2">
    <citation type="submission" date="2025-09" db="UniProtKB">
        <authorList>
            <consortium name="Ensembl"/>
        </authorList>
    </citation>
    <scope>IDENTIFICATION</scope>
</reference>
<keyword evidence="3" id="KW-1185">Reference proteome</keyword>
<dbReference type="InParanoid" id="A0A672P8C8"/>
<name>A0A672P8C8_SINGR</name>
<evidence type="ECO:0000259" key="1">
    <source>
        <dbReference type="PROSITE" id="PS50041"/>
    </source>
</evidence>
<dbReference type="Gene3D" id="3.10.100.10">
    <property type="entry name" value="Mannose-Binding Protein A, subunit A"/>
    <property type="match status" value="1"/>
</dbReference>
<dbReference type="OMA" id="NECCAEM"/>
<evidence type="ECO:0000313" key="3">
    <source>
        <dbReference type="Proteomes" id="UP000472262"/>
    </source>
</evidence>
<feature type="domain" description="C-type lectin" evidence="1">
    <location>
        <begin position="7"/>
        <end position="120"/>
    </location>
</feature>
<dbReference type="InterPro" id="IPR001304">
    <property type="entry name" value="C-type_lectin-like"/>
</dbReference>
<evidence type="ECO:0000313" key="2">
    <source>
        <dbReference type="Ensembl" id="ENSSGRP00000059577.1"/>
    </source>
</evidence>
<dbReference type="Pfam" id="PF00059">
    <property type="entry name" value="Lectin_C"/>
    <property type="match status" value="1"/>
</dbReference>
<dbReference type="AlphaFoldDB" id="A0A672P8C8"/>
<dbReference type="PANTHER" id="PTHR45784">
    <property type="entry name" value="C-TYPE LECTIN DOMAIN FAMILY 20 MEMBER A-RELATED"/>
    <property type="match status" value="1"/>
</dbReference>
<accession>A0A672P8C8</accession>
<dbReference type="SUPFAM" id="SSF56436">
    <property type="entry name" value="C-type lectin-like"/>
    <property type="match status" value="1"/>
</dbReference>
<protein>
    <recommendedName>
        <fullName evidence="1">C-type lectin domain-containing protein</fullName>
    </recommendedName>
</protein>
<reference evidence="2" key="1">
    <citation type="submission" date="2025-08" db="UniProtKB">
        <authorList>
            <consortium name="Ensembl"/>
        </authorList>
    </citation>
    <scope>IDENTIFICATION</scope>
</reference>